<evidence type="ECO:0000313" key="1">
    <source>
        <dbReference type="EMBL" id="GBO06603.1"/>
    </source>
</evidence>
<accession>A0A4Y2U254</accession>
<feature type="non-terminal residue" evidence="1">
    <location>
        <position position="1"/>
    </location>
</feature>
<comment type="caution">
    <text evidence="1">The sequence shown here is derived from an EMBL/GenBank/DDBJ whole genome shotgun (WGS) entry which is preliminary data.</text>
</comment>
<name>A0A4Y2U254_ARAVE</name>
<dbReference type="Proteomes" id="UP000499080">
    <property type="component" value="Unassembled WGS sequence"/>
</dbReference>
<proteinExistence type="predicted"/>
<protein>
    <submittedName>
        <fullName evidence="1">Uncharacterized protein</fullName>
    </submittedName>
</protein>
<keyword evidence="2" id="KW-1185">Reference proteome</keyword>
<evidence type="ECO:0000313" key="2">
    <source>
        <dbReference type="Proteomes" id="UP000499080"/>
    </source>
</evidence>
<dbReference type="AlphaFoldDB" id="A0A4Y2U254"/>
<dbReference type="EMBL" id="BGPR01032886">
    <property type="protein sequence ID" value="GBO06603.1"/>
    <property type="molecule type" value="Genomic_DNA"/>
</dbReference>
<gene>
    <name evidence="1" type="ORF">AVEN_232028_1</name>
</gene>
<organism evidence="1 2">
    <name type="scientific">Araneus ventricosus</name>
    <name type="common">Orbweaver spider</name>
    <name type="synonym">Epeira ventricosa</name>
    <dbReference type="NCBI Taxonomy" id="182803"/>
    <lineage>
        <taxon>Eukaryota</taxon>
        <taxon>Metazoa</taxon>
        <taxon>Ecdysozoa</taxon>
        <taxon>Arthropoda</taxon>
        <taxon>Chelicerata</taxon>
        <taxon>Arachnida</taxon>
        <taxon>Araneae</taxon>
        <taxon>Araneomorphae</taxon>
        <taxon>Entelegynae</taxon>
        <taxon>Araneoidea</taxon>
        <taxon>Araneidae</taxon>
        <taxon>Araneus</taxon>
    </lineage>
</organism>
<reference evidence="1 2" key="1">
    <citation type="journal article" date="2019" name="Sci. Rep.">
        <title>Orb-weaving spider Araneus ventricosus genome elucidates the spidroin gene catalogue.</title>
        <authorList>
            <person name="Kono N."/>
            <person name="Nakamura H."/>
            <person name="Ohtoshi R."/>
            <person name="Moran D.A.P."/>
            <person name="Shinohara A."/>
            <person name="Yoshida Y."/>
            <person name="Fujiwara M."/>
            <person name="Mori M."/>
            <person name="Tomita M."/>
            <person name="Arakawa K."/>
        </authorList>
    </citation>
    <scope>NUCLEOTIDE SEQUENCE [LARGE SCALE GENOMIC DNA]</scope>
</reference>
<sequence length="115" mass="12572">WGGKIQSPIPPKIRRAYEPKWLLVGATRIFEEICVGSGGLCGGVLFVLVEVEVVLVGATRIFEEIRAAVVSSSSGQGRSVSSVQHGYLKRYVSAQVWCPRLVEVKCLPRLCNTDI</sequence>